<dbReference type="Proteomes" id="UP000240971">
    <property type="component" value="Unassembled WGS sequence"/>
</dbReference>
<keyword evidence="5" id="KW-0998">Cell outer membrane</keyword>
<evidence type="ECO:0000256" key="2">
    <source>
        <dbReference type="ARBA" id="ARBA00006275"/>
    </source>
</evidence>
<feature type="domain" description="SusD-like N-terminal" evidence="7">
    <location>
        <begin position="101"/>
        <end position="238"/>
    </location>
</feature>
<dbReference type="CDD" id="cd08977">
    <property type="entry name" value="SusD"/>
    <property type="match status" value="1"/>
</dbReference>
<evidence type="ECO:0000256" key="5">
    <source>
        <dbReference type="ARBA" id="ARBA00023237"/>
    </source>
</evidence>
<dbReference type="EMBL" id="PYAW01000002">
    <property type="protein sequence ID" value="PSL48212.1"/>
    <property type="molecule type" value="Genomic_DNA"/>
</dbReference>
<reference evidence="8 9" key="1">
    <citation type="submission" date="2018-03" db="EMBL/GenBank/DDBJ databases">
        <title>Genomic Encyclopedia of Archaeal and Bacterial Type Strains, Phase II (KMG-II): from individual species to whole genera.</title>
        <authorList>
            <person name="Goeker M."/>
        </authorList>
    </citation>
    <scope>NUCLEOTIDE SEQUENCE [LARGE SCALE GENOMIC DNA]</scope>
    <source>
        <strain evidence="8 9">DSM 24859</strain>
    </source>
</reference>
<feature type="domain" description="RagB/SusD" evidence="6">
    <location>
        <begin position="338"/>
        <end position="477"/>
    </location>
</feature>
<accession>A0A2P8HPS6</accession>
<dbReference type="GO" id="GO:0009279">
    <property type="term" value="C:cell outer membrane"/>
    <property type="evidence" value="ECO:0007669"/>
    <property type="project" value="UniProtKB-SubCell"/>
</dbReference>
<dbReference type="InterPro" id="IPR033985">
    <property type="entry name" value="SusD-like_N"/>
</dbReference>
<comment type="caution">
    <text evidence="8">The sequence shown here is derived from an EMBL/GenBank/DDBJ whole genome shotgun (WGS) entry which is preliminary data.</text>
</comment>
<dbReference type="SUPFAM" id="SSF48452">
    <property type="entry name" value="TPR-like"/>
    <property type="match status" value="1"/>
</dbReference>
<keyword evidence="3" id="KW-0732">Signal</keyword>
<evidence type="ECO:0000259" key="7">
    <source>
        <dbReference type="Pfam" id="PF14322"/>
    </source>
</evidence>
<dbReference type="RefSeq" id="WP_106528608.1">
    <property type="nucleotide sequence ID" value="NZ_PYAW01000002.1"/>
</dbReference>
<protein>
    <submittedName>
        <fullName evidence="8">SusD-like starch-binding protein associating with outer membrane</fullName>
    </submittedName>
</protein>
<dbReference type="Pfam" id="PF07980">
    <property type="entry name" value="SusD_RagB"/>
    <property type="match status" value="1"/>
</dbReference>
<evidence type="ECO:0000313" key="8">
    <source>
        <dbReference type="EMBL" id="PSL48212.1"/>
    </source>
</evidence>
<dbReference type="InterPro" id="IPR012944">
    <property type="entry name" value="SusD_RagB_dom"/>
</dbReference>
<evidence type="ECO:0000259" key="6">
    <source>
        <dbReference type="Pfam" id="PF07980"/>
    </source>
</evidence>
<sequence length="477" mass="53448">MKQYKSVLHLKETVNSKKQLFLVFCLISLLIVQSGCKKFVDVGVPKTQLATGTVFSENSTATAALTAIYAQMSSLRDICKITGLSSDEFINYAADPSYANAYKNALIENNATSLFWISSYNFIYQANAVIEGLQNNTGVSAAVKKQLTGEAKFIRAFWQFYLVNLYGDIPIVTSIDYTVNIKAFRSTKTQVYQQIIADLKDAQNLLGDNYVDAHNAITTDRVRPTKWVATALLARAYLYANDYMDAETQSTILINNTQTFSLLNTLNDVFLANSNEAIWEIMPPGNTGYNTDEGNSFILTDVPSPINGVSLSQQQLSVFEPGDKRRTDWVDSIIISGATYYFPYKYKIQTGGDIKEYSMMLRLAEQFLIRSEARIQQNKLSEGVADLNIIRNRAGLNNTAASTKTELLSAVMHERQVELFTEGYRWLDLKRVNIVDAVMNDATLQKGGGKWQSYQQLYPIPSDDIRNGINLKQNPGY</sequence>
<comment type="similarity">
    <text evidence="2">Belongs to the SusD family.</text>
</comment>
<dbReference type="OrthoDB" id="625727at2"/>
<evidence type="ECO:0000313" key="9">
    <source>
        <dbReference type="Proteomes" id="UP000240971"/>
    </source>
</evidence>
<proteinExistence type="inferred from homology"/>
<dbReference type="InterPro" id="IPR011990">
    <property type="entry name" value="TPR-like_helical_dom_sf"/>
</dbReference>
<comment type="subcellular location">
    <subcellularLocation>
        <location evidence="1">Cell outer membrane</location>
    </subcellularLocation>
</comment>
<dbReference type="Pfam" id="PF14322">
    <property type="entry name" value="SusD-like_3"/>
    <property type="match status" value="1"/>
</dbReference>
<name>A0A2P8HPS6_CHINA</name>
<evidence type="ECO:0000256" key="1">
    <source>
        <dbReference type="ARBA" id="ARBA00004442"/>
    </source>
</evidence>
<keyword evidence="9" id="KW-1185">Reference proteome</keyword>
<keyword evidence="4" id="KW-0472">Membrane</keyword>
<gene>
    <name evidence="8" type="ORF">CLV51_1021076</name>
</gene>
<organism evidence="8 9">
    <name type="scientific">Chitinophaga niastensis</name>
    <dbReference type="NCBI Taxonomy" id="536980"/>
    <lineage>
        <taxon>Bacteria</taxon>
        <taxon>Pseudomonadati</taxon>
        <taxon>Bacteroidota</taxon>
        <taxon>Chitinophagia</taxon>
        <taxon>Chitinophagales</taxon>
        <taxon>Chitinophagaceae</taxon>
        <taxon>Chitinophaga</taxon>
    </lineage>
</organism>
<dbReference type="Gene3D" id="1.25.40.390">
    <property type="match status" value="1"/>
</dbReference>
<evidence type="ECO:0000256" key="4">
    <source>
        <dbReference type="ARBA" id="ARBA00023136"/>
    </source>
</evidence>
<dbReference type="AlphaFoldDB" id="A0A2P8HPS6"/>
<evidence type="ECO:0000256" key="3">
    <source>
        <dbReference type="ARBA" id="ARBA00022729"/>
    </source>
</evidence>